<sequence length="107" mass="11879">MSKSNRTSEYLRQFAKGQPCTLRVAGVCVDDSSHETTVMCHLPVGMKGVGMKVNDLYSIHACHSCHDVLDRRRKGVEVDSDDLLKALCRTMDQRLKAGLIKVKGMAE</sequence>
<evidence type="ECO:0000313" key="1">
    <source>
        <dbReference type="EMBL" id="PKF35523.1"/>
    </source>
</evidence>
<comment type="caution">
    <text evidence="1">The sequence shown here is derived from an EMBL/GenBank/DDBJ whole genome shotgun (WGS) entry which is preliminary data.</text>
</comment>
<dbReference type="AlphaFoldDB" id="A0A2N0WID1"/>
<name>A0A2N0WID1_9GAMM</name>
<dbReference type="EMBL" id="PISJ01000005">
    <property type="protein sequence ID" value="PKF35523.1"/>
    <property type="molecule type" value="Genomic_DNA"/>
</dbReference>
<dbReference type="RefSeq" id="WP_101235744.1">
    <property type="nucleotide sequence ID" value="NZ_PISJ01000005.1"/>
</dbReference>
<proteinExistence type="predicted"/>
<protein>
    <submittedName>
        <fullName evidence="1">DUF1364 domain-containing protein</fullName>
    </submittedName>
</protein>
<reference evidence="1 2" key="1">
    <citation type="submission" date="2017-12" db="EMBL/GenBank/DDBJ databases">
        <title>Draft Genome sequences of multiple microbial strains isolated from spacecraft associated surfaces.</title>
        <authorList>
            <person name="Seuylemezian A."/>
            <person name="Vaishampayan P."/>
            <person name="Venkateswaran K."/>
        </authorList>
    </citation>
    <scope>NUCLEOTIDE SEQUENCE [LARGE SCALE GENOMIC DNA]</scope>
    <source>
        <strain evidence="1 2">2P01AA</strain>
    </source>
</reference>
<organism evidence="1 2">
    <name type="scientific">Acinetobacter proteolyticus</name>
    <dbReference type="NCBI Taxonomy" id="1776741"/>
    <lineage>
        <taxon>Bacteria</taxon>
        <taxon>Pseudomonadati</taxon>
        <taxon>Pseudomonadota</taxon>
        <taxon>Gammaproteobacteria</taxon>
        <taxon>Moraxellales</taxon>
        <taxon>Moraxellaceae</taxon>
        <taxon>Acinetobacter</taxon>
    </lineage>
</organism>
<dbReference type="Pfam" id="PF07102">
    <property type="entry name" value="YbcO"/>
    <property type="match status" value="1"/>
</dbReference>
<dbReference type="InterPro" id="IPR010774">
    <property type="entry name" value="YbcO"/>
</dbReference>
<evidence type="ECO:0000313" key="2">
    <source>
        <dbReference type="Proteomes" id="UP000233553"/>
    </source>
</evidence>
<gene>
    <name evidence="1" type="ORF">CW311_04330</name>
</gene>
<dbReference type="Gene3D" id="3.30.50.20">
    <property type="entry name" value="prophage-derive protein ybcO"/>
    <property type="match status" value="1"/>
</dbReference>
<dbReference type="Proteomes" id="UP000233553">
    <property type="component" value="Unassembled WGS sequence"/>
</dbReference>
<accession>A0A2N0WID1</accession>